<dbReference type="GO" id="GO:0005484">
    <property type="term" value="F:SNAP receptor activity"/>
    <property type="evidence" value="ECO:0007669"/>
    <property type="project" value="InterPro"/>
</dbReference>
<dbReference type="KEGG" id="cthr:CTHT_0054270"/>
<feature type="compositionally biased region" description="Basic and acidic residues" evidence="11">
    <location>
        <begin position="395"/>
        <end position="410"/>
    </location>
</feature>
<dbReference type="AlphaFoldDB" id="G0SBP1"/>
<feature type="compositionally biased region" description="Low complexity" evidence="11">
    <location>
        <begin position="145"/>
        <end position="160"/>
    </location>
</feature>
<evidence type="ECO:0000256" key="11">
    <source>
        <dbReference type="SAM" id="MobiDB-lite"/>
    </source>
</evidence>
<dbReference type="EMBL" id="GL988045">
    <property type="protein sequence ID" value="EGS18817.1"/>
    <property type="molecule type" value="Genomic_DNA"/>
</dbReference>
<feature type="coiled-coil region" evidence="10">
    <location>
        <begin position="58"/>
        <end position="85"/>
    </location>
</feature>
<keyword evidence="4" id="KW-0256">Endoplasmic reticulum</keyword>
<evidence type="ECO:0000256" key="7">
    <source>
        <dbReference type="ARBA" id="ARBA00023054"/>
    </source>
</evidence>
<dbReference type="PANTHER" id="PTHR12825:SF0">
    <property type="entry name" value="VESICLE TRANSPORT PROTEIN SEC20"/>
    <property type="match status" value="1"/>
</dbReference>
<evidence type="ECO:0000313" key="13">
    <source>
        <dbReference type="EMBL" id="EGS18817.1"/>
    </source>
</evidence>
<dbReference type="Pfam" id="PF03908">
    <property type="entry name" value="Sec20"/>
    <property type="match status" value="1"/>
</dbReference>
<evidence type="ECO:0000256" key="8">
    <source>
        <dbReference type="ARBA" id="ARBA00023136"/>
    </source>
</evidence>
<keyword evidence="6" id="KW-1133">Transmembrane helix</keyword>
<comment type="subcellular location">
    <subcellularLocation>
        <location evidence="1">Endoplasmic reticulum membrane</location>
        <topology evidence="1">Single-pass type IV membrane protein</topology>
    </subcellularLocation>
</comment>
<accession>G0SBP1</accession>
<feature type="region of interest" description="Disordered" evidence="11">
    <location>
        <begin position="145"/>
        <end position="210"/>
    </location>
</feature>
<dbReference type="InterPro" id="IPR005606">
    <property type="entry name" value="Sec20"/>
</dbReference>
<dbReference type="GO" id="GO:0031201">
    <property type="term" value="C:SNARE complex"/>
    <property type="evidence" value="ECO:0007669"/>
    <property type="project" value="TreeGrafter"/>
</dbReference>
<evidence type="ECO:0000256" key="3">
    <source>
        <dbReference type="ARBA" id="ARBA00022692"/>
    </source>
</evidence>
<dbReference type="OMA" id="WYLETTF"/>
<evidence type="ECO:0000256" key="9">
    <source>
        <dbReference type="ARBA" id="ARBA00037934"/>
    </source>
</evidence>
<protein>
    <recommendedName>
        <fullName evidence="12">Sec20 C-terminal domain-containing protein</fullName>
    </recommendedName>
</protein>
<feature type="compositionally biased region" description="Basic and acidic residues" evidence="11">
    <location>
        <begin position="428"/>
        <end position="445"/>
    </location>
</feature>
<evidence type="ECO:0000256" key="10">
    <source>
        <dbReference type="SAM" id="Coils"/>
    </source>
</evidence>
<reference evidence="13 14" key="1">
    <citation type="journal article" date="2011" name="Cell">
        <title>Insight into structure and assembly of the nuclear pore complex by utilizing the genome of a eukaryotic thermophile.</title>
        <authorList>
            <person name="Amlacher S."/>
            <person name="Sarges P."/>
            <person name="Flemming D."/>
            <person name="van Noort V."/>
            <person name="Kunze R."/>
            <person name="Devos D.P."/>
            <person name="Arumugam M."/>
            <person name="Bork P."/>
            <person name="Hurt E."/>
        </authorList>
    </citation>
    <scope>NUCLEOTIDE SEQUENCE [LARGE SCALE GENOMIC DNA]</scope>
    <source>
        <strain evidence="14">DSM 1495 / CBS 144.50 / IMI 039719</strain>
    </source>
</reference>
<evidence type="ECO:0000256" key="5">
    <source>
        <dbReference type="ARBA" id="ARBA00022892"/>
    </source>
</evidence>
<keyword evidence="3" id="KW-0812">Transmembrane</keyword>
<keyword evidence="2" id="KW-0813">Transport</keyword>
<keyword evidence="7 10" id="KW-0175">Coiled coil</keyword>
<dbReference type="RefSeq" id="XP_006695762.1">
    <property type="nucleotide sequence ID" value="XM_006695699.1"/>
</dbReference>
<evidence type="ECO:0000259" key="12">
    <source>
        <dbReference type="Pfam" id="PF03908"/>
    </source>
</evidence>
<evidence type="ECO:0000256" key="6">
    <source>
        <dbReference type="ARBA" id="ARBA00022989"/>
    </source>
</evidence>
<feature type="region of interest" description="Disordered" evidence="11">
    <location>
        <begin position="395"/>
        <end position="488"/>
    </location>
</feature>
<dbReference type="GO" id="GO:0006890">
    <property type="term" value="P:retrograde vesicle-mediated transport, Golgi to endoplasmic reticulum"/>
    <property type="evidence" value="ECO:0007669"/>
    <property type="project" value="InterPro"/>
</dbReference>
<sequence length="488" mass="53782">MASSSDALHDRLTALHEVSNQLHDLISRLASITFEPGTVPLSTTDPDAAVANPAAELSAEIGQLLREQEEDLELLREEVVDLRSGRPGSEAEQRKTRLRDGVHRLEMDLEKYRVAFRRAQVAARRTLEEAQKREREMLLAAYAASASTSSVTSPVSRSGAVSPTGSQRLPPQPISHSNTQQEQSQRHQPHPEPPSLASASADPNDDPRARLFPRHRYRQKHNNNPFYAASADPAVTTSTDITLSLRRTHSLIAGELAKSTFAAQTLAESTAALAELQRSYSSLDALLGASRELVGELVAARRSDTWYLQMALRMLLWTLAWLIFRRWLYGPLWWLIWLPLRTSWRVGSGVTKAVVGGSGEGQSSASVSVSLSAPGAGVTGVVEGTAGKEEVPLIRVGLEEEPKEEKKGEPESMVGQIGRIIEDTLDQIQREKEANKTEDADKTEEPAPEPELEGREEVQPNPKKRMWDAESESMDEPEPVQVPARDEL</sequence>
<dbReference type="GO" id="GO:0005789">
    <property type="term" value="C:endoplasmic reticulum membrane"/>
    <property type="evidence" value="ECO:0007669"/>
    <property type="project" value="UniProtKB-SubCell"/>
</dbReference>
<feature type="compositionally biased region" description="Polar residues" evidence="11">
    <location>
        <begin position="161"/>
        <end position="183"/>
    </location>
</feature>
<keyword evidence="8" id="KW-0472">Membrane</keyword>
<dbReference type="HOGENOM" id="CLU_038503_0_0_1"/>
<dbReference type="OrthoDB" id="46868at2759"/>
<organism evidence="14">
    <name type="scientific">Chaetomium thermophilum (strain DSM 1495 / CBS 144.50 / IMI 039719)</name>
    <name type="common">Thermochaetoides thermophila</name>
    <dbReference type="NCBI Taxonomy" id="759272"/>
    <lineage>
        <taxon>Eukaryota</taxon>
        <taxon>Fungi</taxon>
        <taxon>Dikarya</taxon>
        <taxon>Ascomycota</taxon>
        <taxon>Pezizomycotina</taxon>
        <taxon>Sordariomycetes</taxon>
        <taxon>Sordariomycetidae</taxon>
        <taxon>Sordariales</taxon>
        <taxon>Chaetomiaceae</taxon>
        <taxon>Thermochaetoides</taxon>
    </lineage>
</organism>
<keyword evidence="5" id="KW-0931">ER-Golgi transport</keyword>
<evidence type="ECO:0000256" key="4">
    <source>
        <dbReference type="ARBA" id="ARBA00022824"/>
    </source>
</evidence>
<evidence type="ECO:0000256" key="1">
    <source>
        <dbReference type="ARBA" id="ARBA00004163"/>
    </source>
</evidence>
<evidence type="ECO:0000256" key="2">
    <source>
        <dbReference type="ARBA" id="ARBA00022448"/>
    </source>
</evidence>
<dbReference type="GeneID" id="18259465"/>
<proteinExistence type="inferred from homology"/>
<dbReference type="InterPro" id="IPR056173">
    <property type="entry name" value="Sec20_C"/>
</dbReference>
<evidence type="ECO:0000313" key="14">
    <source>
        <dbReference type="Proteomes" id="UP000008066"/>
    </source>
</evidence>
<dbReference type="eggNOG" id="ENOG502S7WD">
    <property type="taxonomic scope" value="Eukaryota"/>
</dbReference>
<keyword evidence="14" id="KW-1185">Reference proteome</keyword>
<comment type="similarity">
    <text evidence="9">Belongs to the SEC20 family.</text>
</comment>
<feature type="domain" description="Sec20 C-terminal" evidence="12">
    <location>
        <begin position="237"/>
        <end position="326"/>
    </location>
</feature>
<feature type="compositionally biased region" description="Acidic residues" evidence="11">
    <location>
        <begin position="469"/>
        <end position="478"/>
    </location>
</feature>
<dbReference type="Proteomes" id="UP000008066">
    <property type="component" value="Unassembled WGS sequence"/>
</dbReference>
<dbReference type="PANTHER" id="PTHR12825">
    <property type="entry name" value="BNIP1-RELATED"/>
    <property type="match status" value="1"/>
</dbReference>
<gene>
    <name evidence="13" type="ORF">CTHT_0054270</name>
</gene>
<name>G0SBP1_CHATD</name>